<evidence type="ECO:0000259" key="2">
    <source>
        <dbReference type="Pfam" id="PF24784"/>
    </source>
</evidence>
<dbReference type="Pfam" id="PF24784">
    <property type="entry name" value="Temptin_C"/>
    <property type="match status" value="1"/>
</dbReference>
<organism evidence="3 4">
    <name type="scientific">Phytophthora pseudosyringae</name>
    <dbReference type="NCBI Taxonomy" id="221518"/>
    <lineage>
        <taxon>Eukaryota</taxon>
        <taxon>Sar</taxon>
        <taxon>Stramenopiles</taxon>
        <taxon>Oomycota</taxon>
        <taxon>Peronosporomycetes</taxon>
        <taxon>Peronosporales</taxon>
        <taxon>Peronosporaceae</taxon>
        <taxon>Phytophthora</taxon>
    </lineage>
</organism>
<feature type="compositionally biased region" description="Low complexity" evidence="1">
    <location>
        <begin position="153"/>
        <end position="220"/>
    </location>
</feature>
<feature type="domain" description="Temptin Cys/Cys disulfide" evidence="2">
    <location>
        <begin position="63"/>
        <end position="150"/>
    </location>
</feature>
<dbReference type="OrthoDB" id="128983at2759"/>
<accession>A0A8T1WE83</accession>
<comment type="caution">
    <text evidence="3">The sequence shown here is derived from an EMBL/GenBank/DDBJ whole genome shotgun (WGS) entry which is preliminary data.</text>
</comment>
<dbReference type="Proteomes" id="UP000694044">
    <property type="component" value="Unassembled WGS sequence"/>
</dbReference>
<name>A0A8T1WE83_9STRA</name>
<feature type="compositionally biased region" description="Low complexity" evidence="1">
    <location>
        <begin position="227"/>
        <end position="245"/>
    </location>
</feature>
<dbReference type="InterPro" id="IPR055313">
    <property type="entry name" value="Temptin-like"/>
</dbReference>
<dbReference type="PANTHER" id="PTHR34737">
    <property type="entry name" value="EF-HAND DOMAIN-CONTAINING PROTEIN"/>
    <property type="match status" value="1"/>
</dbReference>
<proteinExistence type="predicted"/>
<feature type="region of interest" description="Disordered" evidence="1">
    <location>
        <begin position="153"/>
        <end position="258"/>
    </location>
</feature>
<evidence type="ECO:0000313" key="3">
    <source>
        <dbReference type="EMBL" id="KAG7390500.1"/>
    </source>
</evidence>
<keyword evidence="4" id="KW-1185">Reference proteome</keyword>
<protein>
    <recommendedName>
        <fullName evidence="2">Temptin Cys/Cys disulfide domain-containing protein</fullName>
    </recommendedName>
</protein>
<dbReference type="PANTHER" id="PTHR34737:SF2">
    <property type="entry name" value="EF-HAND DOMAIN-CONTAINING PROTEIN"/>
    <property type="match status" value="1"/>
</dbReference>
<dbReference type="InterPro" id="IPR057626">
    <property type="entry name" value="S-S_Temptin"/>
</dbReference>
<evidence type="ECO:0000313" key="4">
    <source>
        <dbReference type="Proteomes" id="UP000694044"/>
    </source>
</evidence>
<dbReference type="EMBL" id="JAGDFM010000031">
    <property type="protein sequence ID" value="KAG7390500.1"/>
    <property type="molecule type" value="Genomic_DNA"/>
</dbReference>
<reference evidence="3" key="1">
    <citation type="submission" date="2021-02" db="EMBL/GenBank/DDBJ databases">
        <authorList>
            <person name="Palmer J.M."/>
        </authorList>
    </citation>
    <scope>NUCLEOTIDE SEQUENCE</scope>
    <source>
        <strain evidence="3">SCRP734</strain>
    </source>
</reference>
<sequence>MLWYSRSDNAIALLFPTILTSQVASHHQNQHLQIQRKTTRMKIQVVVAAAALTIAATMDSAFGLAKYLNELPNGTSFQQALGHPGGDSSTTSPFAKAFAAAGHTWSSSLCEAKFPSSSMTNGAAFGDPCCTWKKGGKPDFTVTAFTTTPGKATTCASKGGSSGTSSAATTPAASSSGADNATKGGTSSTTGSSGTGAADATKGGTTGSSVSGAADATKGSTTGGSMSGAAAATKGSPWGSSSTPTSGGGCAVKRTLRR</sequence>
<evidence type="ECO:0000256" key="1">
    <source>
        <dbReference type="SAM" id="MobiDB-lite"/>
    </source>
</evidence>
<dbReference type="AlphaFoldDB" id="A0A8T1WE83"/>
<gene>
    <name evidence="3" type="ORF">PHYPSEUDO_007726</name>
</gene>